<keyword evidence="2" id="KW-1185">Reference proteome</keyword>
<sequence length="135" mass="14621">MVENEIAQSEHMVSSIVSKLAARGVRRTELTLSELGYENNEENTDLFIDAVKWLESEGIIRSGEKYDFYANSKNETVASGFTVTSFGFALLQQPFDGNLTLGAAIEKVRSDGSGYSKIGDLVGGLLGGFTKTISN</sequence>
<proteinExistence type="predicted"/>
<protein>
    <recommendedName>
        <fullName evidence="3">TLP18.3, Psb32 and MOLO-1 founding protein of phosphatase</fullName>
    </recommendedName>
</protein>
<evidence type="ECO:0000313" key="1">
    <source>
        <dbReference type="EMBL" id="MDK3075111.1"/>
    </source>
</evidence>
<dbReference type="EMBL" id="JASNJE010000030">
    <property type="protein sequence ID" value="MDK3075111.1"/>
    <property type="molecule type" value="Genomic_DNA"/>
</dbReference>
<name>A0ABT7FJ20_9RHOB</name>
<comment type="caution">
    <text evidence="1">The sequence shown here is derived from an EMBL/GenBank/DDBJ whole genome shotgun (WGS) entry which is preliminary data.</text>
</comment>
<gene>
    <name evidence="1" type="ORF">QO034_18645</name>
</gene>
<reference evidence="1 2" key="1">
    <citation type="submission" date="2023-05" db="EMBL/GenBank/DDBJ databases">
        <title>Sedimentitalea sp. nov. JM2-8.</title>
        <authorList>
            <person name="Huang J."/>
        </authorList>
    </citation>
    <scope>NUCLEOTIDE SEQUENCE [LARGE SCALE GENOMIC DNA]</scope>
    <source>
        <strain evidence="1 2">JM2-8</strain>
    </source>
</reference>
<organism evidence="1 2">
    <name type="scientific">Sedimentitalea xiamensis</name>
    <dbReference type="NCBI Taxonomy" id="3050037"/>
    <lineage>
        <taxon>Bacteria</taxon>
        <taxon>Pseudomonadati</taxon>
        <taxon>Pseudomonadota</taxon>
        <taxon>Alphaproteobacteria</taxon>
        <taxon>Rhodobacterales</taxon>
        <taxon>Paracoccaceae</taxon>
        <taxon>Sedimentitalea</taxon>
    </lineage>
</organism>
<dbReference type="RefSeq" id="WP_284487040.1">
    <property type="nucleotide sequence ID" value="NZ_JASNJE010000030.1"/>
</dbReference>
<evidence type="ECO:0008006" key="3">
    <source>
        <dbReference type="Google" id="ProtNLM"/>
    </source>
</evidence>
<evidence type="ECO:0000313" key="2">
    <source>
        <dbReference type="Proteomes" id="UP001227126"/>
    </source>
</evidence>
<accession>A0ABT7FJ20</accession>
<dbReference type="Proteomes" id="UP001227126">
    <property type="component" value="Unassembled WGS sequence"/>
</dbReference>